<accession>A0AAD7ZCJ2</accession>
<keyword evidence="5" id="KW-0819">tRNA processing</keyword>
<evidence type="ECO:0000256" key="9">
    <source>
        <dbReference type="ARBA" id="ARBA00039242"/>
    </source>
</evidence>
<evidence type="ECO:0000256" key="2">
    <source>
        <dbReference type="ARBA" id="ARBA00012386"/>
    </source>
</evidence>
<dbReference type="PANTHER" id="PTHR15627">
    <property type="entry name" value="NATURAL KILLER CELL-SPECIFIC ANTIGEN KLIP1"/>
    <property type="match status" value="1"/>
</dbReference>
<keyword evidence="3" id="KW-0808">Transferase</keyword>
<protein>
    <recommendedName>
        <fullName evidence="9">tRNA-uridine aminocarboxypropyltransferase 1</fullName>
        <ecNumber evidence="2">2.5.1.25</ecNumber>
    </recommendedName>
    <alternativeName>
        <fullName evidence="10">DTW domain-containing protein 1</fullName>
    </alternativeName>
</protein>
<organism evidence="13 14">
    <name type="scientific">Diploptera punctata</name>
    <name type="common">Pacific beetle cockroach</name>
    <dbReference type="NCBI Taxonomy" id="6984"/>
    <lineage>
        <taxon>Eukaryota</taxon>
        <taxon>Metazoa</taxon>
        <taxon>Ecdysozoa</taxon>
        <taxon>Arthropoda</taxon>
        <taxon>Hexapoda</taxon>
        <taxon>Insecta</taxon>
        <taxon>Pterygota</taxon>
        <taxon>Neoptera</taxon>
        <taxon>Polyneoptera</taxon>
        <taxon>Dictyoptera</taxon>
        <taxon>Blattodea</taxon>
        <taxon>Blaberoidea</taxon>
        <taxon>Blaberidae</taxon>
        <taxon>Diplopterinae</taxon>
        <taxon>Diploptera</taxon>
    </lineage>
</organism>
<comment type="subcellular location">
    <subcellularLocation>
        <location evidence="1">Nucleus</location>
    </subcellularLocation>
</comment>
<keyword evidence="6" id="KW-0539">Nucleus</keyword>
<evidence type="ECO:0000256" key="1">
    <source>
        <dbReference type="ARBA" id="ARBA00004123"/>
    </source>
</evidence>
<dbReference type="EC" id="2.5.1.25" evidence="2"/>
<dbReference type="EMBL" id="JASPKZ010008927">
    <property type="protein sequence ID" value="KAJ9578164.1"/>
    <property type="molecule type" value="Genomic_DNA"/>
</dbReference>
<dbReference type="Proteomes" id="UP001233999">
    <property type="component" value="Unassembled WGS sequence"/>
</dbReference>
<dbReference type="Pfam" id="PF03942">
    <property type="entry name" value="DTW"/>
    <property type="match status" value="1"/>
</dbReference>
<dbReference type="InterPro" id="IPR005636">
    <property type="entry name" value="DTW"/>
</dbReference>
<evidence type="ECO:0000256" key="8">
    <source>
        <dbReference type="ARBA" id="ARBA00038290"/>
    </source>
</evidence>
<dbReference type="InterPro" id="IPR051521">
    <property type="entry name" value="tRNA_Mod/Golgi_Maint"/>
</dbReference>
<dbReference type="GO" id="GO:0016432">
    <property type="term" value="F:tRNA-uridine aminocarboxypropyltransferase activity"/>
    <property type="evidence" value="ECO:0007669"/>
    <property type="project" value="UniProtKB-EC"/>
</dbReference>
<feature type="non-terminal residue" evidence="13">
    <location>
        <position position="1"/>
    </location>
</feature>
<keyword evidence="4" id="KW-0949">S-adenosyl-L-methionine</keyword>
<dbReference type="GO" id="GO:0006400">
    <property type="term" value="P:tRNA modification"/>
    <property type="evidence" value="ECO:0007669"/>
    <property type="project" value="TreeGrafter"/>
</dbReference>
<comment type="similarity">
    <text evidence="8">Belongs to the TDD superfamily. DTWD1 family.</text>
</comment>
<comment type="caution">
    <text evidence="13">The sequence shown here is derived from an EMBL/GenBank/DDBJ whole genome shotgun (WGS) entry which is preliminary data.</text>
</comment>
<comment type="catalytic activity">
    <reaction evidence="11">
        <text>a uridine in tRNA + S-adenosyl-L-methionine = a 3-[(3S)-3-amino-3-carboxypropyl]uridine in tRNA + S-methyl-5'-thioadenosine + H(+)</text>
        <dbReference type="Rhea" id="RHEA:62432"/>
        <dbReference type="Rhea" id="RHEA-COMP:13339"/>
        <dbReference type="Rhea" id="RHEA-COMP:16092"/>
        <dbReference type="ChEBI" id="CHEBI:15378"/>
        <dbReference type="ChEBI" id="CHEBI:17509"/>
        <dbReference type="ChEBI" id="CHEBI:59789"/>
        <dbReference type="ChEBI" id="CHEBI:65315"/>
        <dbReference type="ChEBI" id="CHEBI:82930"/>
        <dbReference type="EC" id="2.5.1.25"/>
    </reaction>
</comment>
<evidence type="ECO:0000256" key="10">
    <source>
        <dbReference type="ARBA" id="ARBA00042508"/>
    </source>
</evidence>
<dbReference type="SMART" id="SM01144">
    <property type="entry name" value="DTW"/>
    <property type="match status" value="1"/>
</dbReference>
<keyword evidence="14" id="KW-1185">Reference proteome</keyword>
<evidence type="ECO:0000256" key="7">
    <source>
        <dbReference type="ARBA" id="ARBA00037050"/>
    </source>
</evidence>
<reference evidence="13" key="2">
    <citation type="submission" date="2023-05" db="EMBL/GenBank/DDBJ databases">
        <authorList>
            <person name="Fouks B."/>
        </authorList>
    </citation>
    <scope>NUCLEOTIDE SEQUENCE</scope>
    <source>
        <strain evidence="13">Stay&amp;Tobe</strain>
        <tissue evidence="13">Testes</tissue>
    </source>
</reference>
<name>A0AAD7ZCJ2_DIPPU</name>
<sequence>CELDVTYCNCHKDKIERPKEDENPFNDLKISDWKILDDISERQLCQVCNKSRKYFCYNCYVPVPDLQDRVPKVKLPVKIDIIKHSREIDGKSTAAHAAVLAPEDVNIYTYPCIPDYGPSERVVLIFPGKNAVSVENYILSSRVDREETEEPRPKRLNSGSNLPITRAVFIDSTWNQSRGIYKDQRLRDLPCVILQSRISQFWRHQNGSPRWYLATIEAIHQFLLELHTAVWKLSSGGFNITNNTDDIEKRTVPSSADKCDNVDENVTKNSKKEPSTFSNVDTMCSPYSGEYDNLLFFFRYMYSKIHTLYDHEDLKAYKRPLT</sequence>
<feature type="domain" description="DTW" evidence="12">
    <location>
        <begin position="52"/>
        <end position="310"/>
    </location>
</feature>
<gene>
    <name evidence="13" type="ORF">L9F63_024976</name>
</gene>
<evidence type="ECO:0000256" key="3">
    <source>
        <dbReference type="ARBA" id="ARBA00022679"/>
    </source>
</evidence>
<evidence type="ECO:0000256" key="11">
    <source>
        <dbReference type="ARBA" id="ARBA00048718"/>
    </source>
</evidence>
<dbReference type="PANTHER" id="PTHR15627:SF8">
    <property type="entry name" value="TRNA-URIDINE AMINOCARBOXYPROPYLTRANSFERASE 1"/>
    <property type="match status" value="1"/>
</dbReference>
<evidence type="ECO:0000256" key="4">
    <source>
        <dbReference type="ARBA" id="ARBA00022691"/>
    </source>
</evidence>
<evidence type="ECO:0000256" key="5">
    <source>
        <dbReference type="ARBA" id="ARBA00022694"/>
    </source>
</evidence>
<reference evidence="13" key="1">
    <citation type="journal article" date="2023" name="IScience">
        <title>Live-bearing cockroach genome reveals convergent evolutionary mechanisms linked to viviparity in insects and beyond.</title>
        <authorList>
            <person name="Fouks B."/>
            <person name="Harrison M.C."/>
            <person name="Mikhailova A.A."/>
            <person name="Marchal E."/>
            <person name="English S."/>
            <person name="Carruthers M."/>
            <person name="Jennings E.C."/>
            <person name="Chiamaka E.L."/>
            <person name="Frigard R.A."/>
            <person name="Pippel M."/>
            <person name="Attardo G.M."/>
            <person name="Benoit J.B."/>
            <person name="Bornberg-Bauer E."/>
            <person name="Tobe S.S."/>
        </authorList>
    </citation>
    <scope>NUCLEOTIDE SEQUENCE</scope>
    <source>
        <strain evidence="13">Stay&amp;Tobe</strain>
    </source>
</reference>
<dbReference type="GO" id="GO:0005634">
    <property type="term" value="C:nucleus"/>
    <property type="evidence" value="ECO:0007669"/>
    <property type="project" value="UniProtKB-SubCell"/>
</dbReference>
<evidence type="ECO:0000259" key="12">
    <source>
        <dbReference type="SMART" id="SM01144"/>
    </source>
</evidence>
<proteinExistence type="inferred from homology"/>
<comment type="function">
    <text evidence="7">Catalyzes the formation of 3-(3-amino-3-carboxypropyl)uridine (acp3U) at position 20 in the D-loop of several cytoplasmic tRNAs (acp3U(20)).</text>
</comment>
<evidence type="ECO:0000313" key="13">
    <source>
        <dbReference type="EMBL" id="KAJ9578164.1"/>
    </source>
</evidence>
<evidence type="ECO:0000256" key="6">
    <source>
        <dbReference type="ARBA" id="ARBA00023242"/>
    </source>
</evidence>
<evidence type="ECO:0000313" key="14">
    <source>
        <dbReference type="Proteomes" id="UP001233999"/>
    </source>
</evidence>
<dbReference type="AlphaFoldDB" id="A0AAD7ZCJ2"/>